<evidence type="ECO:0000259" key="16">
    <source>
        <dbReference type="PROSITE" id="PS50109"/>
    </source>
</evidence>
<dbReference type="InterPro" id="IPR011712">
    <property type="entry name" value="Sig_transdc_His_kin_sub3_dim/P"/>
</dbReference>
<keyword evidence="7" id="KW-0963">Cytoplasm</keyword>
<keyword evidence="12" id="KW-0902">Two-component regulatory system</keyword>
<dbReference type="Gene3D" id="1.20.5.1930">
    <property type="match status" value="1"/>
</dbReference>
<evidence type="ECO:0000256" key="6">
    <source>
        <dbReference type="ARBA" id="ARBA00022485"/>
    </source>
</evidence>
<reference evidence="17" key="1">
    <citation type="submission" date="2021-01" db="EMBL/GenBank/DDBJ databases">
        <title>Whole genome shotgun sequence of Virgisporangium aliadipatigenens NBRC 105644.</title>
        <authorList>
            <person name="Komaki H."/>
            <person name="Tamura T."/>
        </authorList>
    </citation>
    <scope>NUCLEOTIDE SEQUENCE</scope>
    <source>
        <strain evidence="17">NBRC 105644</strain>
    </source>
</reference>
<evidence type="ECO:0000256" key="1">
    <source>
        <dbReference type="ARBA" id="ARBA00000085"/>
    </source>
</evidence>
<dbReference type="SMART" id="SM00387">
    <property type="entry name" value="HATPase_c"/>
    <property type="match status" value="1"/>
</dbReference>
<evidence type="ECO:0000256" key="10">
    <source>
        <dbReference type="ARBA" id="ARBA00022777"/>
    </source>
</evidence>
<dbReference type="Pfam" id="PF07730">
    <property type="entry name" value="HisKA_3"/>
    <property type="match status" value="1"/>
</dbReference>
<keyword evidence="8" id="KW-0808">Transferase</keyword>
<protein>
    <recommendedName>
        <fullName evidence="5">Oxygen sensor histidine kinase NreB</fullName>
        <ecNumber evidence="4">2.7.13.3</ecNumber>
    </recommendedName>
    <alternativeName>
        <fullName evidence="15">Nitrogen regulation protein B</fullName>
    </alternativeName>
</protein>
<evidence type="ECO:0000256" key="4">
    <source>
        <dbReference type="ARBA" id="ARBA00012438"/>
    </source>
</evidence>
<dbReference type="GO" id="GO:0051539">
    <property type="term" value="F:4 iron, 4 sulfur cluster binding"/>
    <property type="evidence" value="ECO:0007669"/>
    <property type="project" value="UniProtKB-KW"/>
</dbReference>
<evidence type="ECO:0000256" key="15">
    <source>
        <dbReference type="ARBA" id="ARBA00030800"/>
    </source>
</evidence>
<evidence type="ECO:0000313" key="17">
    <source>
        <dbReference type="EMBL" id="GIJ45977.1"/>
    </source>
</evidence>
<dbReference type="GO" id="GO:0046872">
    <property type="term" value="F:metal ion binding"/>
    <property type="evidence" value="ECO:0007669"/>
    <property type="project" value="UniProtKB-KW"/>
</dbReference>
<dbReference type="InterPro" id="IPR005467">
    <property type="entry name" value="His_kinase_dom"/>
</dbReference>
<comment type="subcellular location">
    <subcellularLocation>
        <location evidence="3">Cytoplasm</location>
    </subcellularLocation>
</comment>
<keyword evidence="10" id="KW-0418">Kinase</keyword>
<comment type="caution">
    <text evidence="17">The sequence shown here is derived from an EMBL/GenBank/DDBJ whole genome shotgun (WGS) entry which is preliminary data.</text>
</comment>
<evidence type="ECO:0000256" key="3">
    <source>
        <dbReference type="ARBA" id="ARBA00004496"/>
    </source>
</evidence>
<keyword evidence="6" id="KW-0004">4Fe-4S</keyword>
<proteinExistence type="predicted"/>
<evidence type="ECO:0000256" key="13">
    <source>
        <dbReference type="ARBA" id="ARBA00023014"/>
    </source>
</evidence>
<accession>A0A8J3YKB1</accession>
<evidence type="ECO:0000256" key="8">
    <source>
        <dbReference type="ARBA" id="ARBA00022679"/>
    </source>
</evidence>
<dbReference type="Gene3D" id="3.30.565.10">
    <property type="entry name" value="Histidine kinase-like ATPase, C-terminal domain"/>
    <property type="match status" value="1"/>
</dbReference>
<sequence>MSTQLRRDLHDVLGPALAALAFRLEAAQVIVQREPHRAAEVLLTLRSGVGHAERALRELVDGVRPSTSDSARGCPVARIRAFVDGLAGTPGPAITVHAPPGPAVPPTVGDALYLIVTEALTNVLRHAGAGRCAVRITRGEALEVEVRDDGVGMPDGVPRPGVGLRSMAARARALGGTCRVESVAGVGTRVRVRLPLPAR</sequence>
<evidence type="ECO:0000256" key="12">
    <source>
        <dbReference type="ARBA" id="ARBA00023012"/>
    </source>
</evidence>
<dbReference type="GO" id="GO:0000155">
    <property type="term" value="F:phosphorelay sensor kinase activity"/>
    <property type="evidence" value="ECO:0007669"/>
    <property type="project" value="InterPro"/>
</dbReference>
<comment type="cofactor">
    <cofactor evidence="2">
        <name>[4Fe-4S] cluster</name>
        <dbReference type="ChEBI" id="CHEBI:49883"/>
    </cofactor>
</comment>
<evidence type="ECO:0000256" key="9">
    <source>
        <dbReference type="ARBA" id="ARBA00022723"/>
    </source>
</evidence>
<dbReference type="Pfam" id="PF02518">
    <property type="entry name" value="HATPase_c"/>
    <property type="match status" value="1"/>
</dbReference>
<dbReference type="AlphaFoldDB" id="A0A8J3YKB1"/>
<organism evidence="17 18">
    <name type="scientific">Virgisporangium aliadipatigenens</name>
    <dbReference type="NCBI Taxonomy" id="741659"/>
    <lineage>
        <taxon>Bacteria</taxon>
        <taxon>Bacillati</taxon>
        <taxon>Actinomycetota</taxon>
        <taxon>Actinomycetes</taxon>
        <taxon>Micromonosporales</taxon>
        <taxon>Micromonosporaceae</taxon>
        <taxon>Virgisporangium</taxon>
    </lineage>
</organism>
<dbReference type="EMBL" id="BOPF01000009">
    <property type="protein sequence ID" value="GIJ45977.1"/>
    <property type="molecule type" value="Genomic_DNA"/>
</dbReference>
<dbReference type="PROSITE" id="PS50109">
    <property type="entry name" value="HIS_KIN"/>
    <property type="match status" value="1"/>
</dbReference>
<keyword evidence="18" id="KW-1185">Reference proteome</keyword>
<dbReference type="GO" id="GO:0016020">
    <property type="term" value="C:membrane"/>
    <property type="evidence" value="ECO:0007669"/>
    <property type="project" value="InterPro"/>
</dbReference>
<dbReference type="InterPro" id="IPR004358">
    <property type="entry name" value="Sig_transdc_His_kin-like_C"/>
</dbReference>
<comment type="catalytic activity">
    <reaction evidence="1">
        <text>ATP + protein L-histidine = ADP + protein N-phospho-L-histidine.</text>
        <dbReference type="EC" id="2.7.13.3"/>
    </reaction>
</comment>
<dbReference type="GO" id="GO:0046983">
    <property type="term" value="F:protein dimerization activity"/>
    <property type="evidence" value="ECO:0007669"/>
    <property type="project" value="InterPro"/>
</dbReference>
<evidence type="ECO:0000256" key="2">
    <source>
        <dbReference type="ARBA" id="ARBA00001966"/>
    </source>
</evidence>
<evidence type="ECO:0000256" key="7">
    <source>
        <dbReference type="ARBA" id="ARBA00022490"/>
    </source>
</evidence>
<keyword evidence="11" id="KW-0408">Iron</keyword>
<dbReference type="RefSeq" id="WP_203899531.1">
    <property type="nucleotide sequence ID" value="NZ_BOPF01000009.1"/>
</dbReference>
<dbReference type="PRINTS" id="PR00344">
    <property type="entry name" value="BCTRLSENSOR"/>
</dbReference>
<dbReference type="InterPro" id="IPR003594">
    <property type="entry name" value="HATPase_dom"/>
</dbReference>
<dbReference type="InterPro" id="IPR036890">
    <property type="entry name" value="HATPase_C_sf"/>
</dbReference>
<evidence type="ECO:0000256" key="5">
    <source>
        <dbReference type="ARBA" id="ARBA00017322"/>
    </source>
</evidence>
<dbReference type="EC" id="2.7.13.3" evidence="4"/>
<dbReference type="PANTHER" id="PTHR24421">
    <property type="entry name" value="NITRATE/NITRITE SENSOR PROTEIN NARX-RELATED"/>
    <property type="match status" value="1"/>
</dbReference>
<keyword evidence="13" id="KW-0411">Iron-sulfur</keyword>
<name>A0A8J3YKB1_9ACTN</name>
<gene>
    <name evidence="17" type="ORF">Val02_28630</name>
</gene>
<keyword evidence="9" id="KW-0479">Metal-binding</keyword>
<dbReference type="CDD" id="cd16917">
    <property type="entry name" value="HATPase_UhpB-NarQ-NarX-like"/>
    <property type="match status" value="1"/>
</dbReference>
<dbReference type="Proteomes" id="UP000619260">
    <property type="component" value="Unassembled WGS sequence"/>
</dbReference>
<evidence type="ECO:0000313" key="18">
    <source>
        <dbReference type="Proteomes" id="UP000619260"/>
    </source>
</evidence>
<dbReference type="SUPFAM" id="SSF55874">
    <property type="entry name" value="ATPase domain of HSP90 chaperone/DNA topoisomerase II/histidine kinase"/>
    <property type="match status" value="1"/>
</dbReference>
<evidence type="ECO:0000256" key="11">
    <source>
        <dbReference type="ARBA" id="ARBA00023004"/>
    </source>
</evidence>
<dbReference type="GO" id="GO:0005737">
    <property type="term" value="C:cytoplasm"/>
    <property type="evidence" value="ECO:0007669"/>
    <property type="project" value="UniProtKB-SubCell"/>
</dbReference>
<dbReference type="InterPro" id="IPR050482">
    <property type="entry name" value="Sensor_HK_TwoCompSys"/>
</dbReference>
<feature type="domain" description="Histidine kinase" evidence="16">
    <location>
        <begin position="112"/>
        <end position="198"/>
    </location>
</feature>
<evidence type="ECO:0000256" key="14">
    <source>
        <dbReference type="ARBA" id="ARBA00024827"/>
    </source>
</evidence>
<comment type="function">
    <text evidence="14">Member of the two-component regulatory system NreB/NreC involved in the control of dissimilatory nitrate/nitrite reduction in response to oxygen. NreB functions as a direct oxygen sensor histidine kinase which is autophosphorylated, in the absence of oxygen, probably at the conserved histidine residue, and transfers its phosphate group probably to a conserved aspartate residue of NreC. NreB/NreC activates the expression of the nitrate (narGHJI) and nitrite (nir) reductase operons, as well as the putative nitrate transporter gene narT.</text>
</comment>